<protein>
    <submittedName>
        <fullName evidence="1">Uncharacterized protein</fullName>
    </submittedName>
</protein>
<reference evidence="1 2" key="1">
    <citation type="submission" date="2024-01" db="EMBL/GenBank/DDBJ databases">
        <title>Comparative genomics of Cryptococcus and Kwoniella reveals pathogenesis evolution and contrasting modes of karyotype evolution via chromosome fusion or intercentromeric recombination.</title>
        <authorList>
            <person name="Coelho M.A."/>
            <person name="David-Palma M."/>
            <person name="Shea T."/>
            <person name="Bowers K."/>
            <person name="McGinley-Smith S."/>
            <person name="Mohammad A.W."/>
            <person name="Gnirke A."/>
            <person name="Yurkov A.M."/>
            <person name="Nowrousian M."/>
            <person name="Sun S."/>
            <person name="Cuomo C.A."/>
            <person name="Heitman J."/>
        </authorList>
    </citation>
    <scope>NUCLEOTIDE SEQUENCE [LARGE SCALE GENOMIC DNA]</scope>
    <source>
        <strain evidence="1 2">7685027</strain>
    </source>
</reference>
<gene>
    <name evidence="1" type="ORF">IAS62_003765</name>
</gene>
<name>A0ABZ2AV69_9TREE</name>
<dbReference type="EMBL" id="CP143811">
    <property type="protein sequence ID" value="WVO22435.1"/>
    <property type="molecule type" value="Genomic_DNA"/>
</dbReference>
<organism evidence="1 2">
    <name type="scientific">Cryptococcus decagattii</name>
    <dbReference type="NCBI Taxonomy" id="1859122"/>
    <lineage>
        <taxon>Eukaryota</taxon>
        <taxon>Fungi</taxon>
        <taxon>Dikarya</taxon>
        <taxon>Basidiomycota</taxon>
        <taxon>Agaricomycotina</taxon>
        <taxon>Tremellomycetes</taxon>
        <taxon>Tremellales</taxon>
        <taxon>Cryptococcaceae</taxon>
        <taxon>Cryptococcus</taxon>
        <taxon>Cryptococcus gattii species complex</taxon>
    </lineage>
</organism>
<dbReference type="RefSeq" id="XP_064721674.1">
    <property type="nucleotide sequence ID" value="XM_064865602.1"/>
</dbReference>
<proteinExistence type="predicted"/>
<accession>A0ABZ2AV69</accession>
<evidence type="ECO:0000313" key="2">
    <source>
        <dbReference type="Proteomes" id="UP001432216"/>
    </source>
</evidence>
<evidence type="ECO:0000313" key="1">
    <source>
        <dbReference type="EMBL" id="WVO22435.1"/>
    </source>
</evidence>
<dbReference type="GeneID" id="89990537"/>
<dbReference type="Proteomes" id="UP001432216">
    <property type="component" value="Chromosome 6"/>
</dbReference>
<sequence length="77" mass="8548">MIQLWDWSCLFSKDLIENTLTFEALVPTFPSAFSLRPKWLTVIGVKCGVKEGLSSKWKIGDGSAKQTGIVLSGCERQ</sequence>
<keyword evidence="2" id="KW-1185">Reference proteome</keyword>